<comment type="cofactor">
    <cofactor evidence="6">
        <name>Mg(2+)</name>
        <dbReference type="ChEBI" id="CHEBI:18420"/>
    </cofactor>
    <text evidence="6">Binds 1 Mg(2+) ion per trimer.</text>
</comment>
<dbReference type="Proteomes" id="UP000031366">
    <property type="component" value="Unassembled WGS sequence"/>
</dbReference>
<evidence type="ECO:0000256" key="5">
    <source>
        <dbReference type="PIRSR" id="PIRSR000699-1"/>
    </source>
</evidence>
<dbReference type="PANTHER" id="PTHR34382:SF7">
    <property type="entry name" value="PTS SYSTEM N,N'-DIACETYLCHITOBIOSE-SPECIFIC EIIA COMPONENT"/>
    <property type="match status" value="1"/>
</dbReference>
<gene>
    <name evidence="8" type="ORF">U732_1374</name>
</gene>
<evidence type="ECO:0000256" key="1">
    <source>
        <dbReference type="ARBA" id="ARBA00022448"/>
    </source>
</evidence>
<sequence>MENIIFKLISYSGEAKSFSMESIAHAKTGNFEEAEKCLQLADKSLEEAHKEQTKLIQSEARNEKIEITLLMVHAQDHLMNAITVRDLAIEFVDMYKKVSSNN</sequence>
<evidence type="ECO:0000313" key="9">
    <source>
        <dbReference type="Proteomes" id="UP000031366"/>
    </source>
</evidence>
<dbReference type="GO" id="GO:0016740">
    <property type="term" value="F:transferase activity"/>
    <property type="evidence" value="ECO:0007669"/>
    <property type="project" value="UniProtKB-KW"/>
</dbReference>
<name>A0A0C1R0A5_9CLOT</name>
<dbReference type="GO" id="GO:0046872">
    <property type="term" value="F:metal ion binding"/>
    <property type="evidence" value="ECO:0007669"/>
    <property type="project" value="UniProtKB-KW"/>
</dbReference>
<keyword evidence="6" id="KW-0479">Metal-binding</keyword>
<keyword evidence="2" id="KW-0762">Sugar transport</keyword>
<dbReference type="OrthoDB" id="389577at2"/>
<feature type="binding site" evidence="6">
    <location>
        <position position="76"/>
    </location>
    <ligand>
        <name>Mg(2+)</name>
        <dbReference type="ChEBI" id="CHEBI:18420"/>
        <note>ligand shared between all trimeric partners</note>
    </ligand>
</feature>
<evidence type="ECO:0000256" key="3">
    <source>
        <dbReference type="ARBA" id="ARBA00022679"/>
    </source>
</evidence>
<dbReference type="PIRSF" id="PIRSF000699">
    <property type="entry name" value="PTS_IILac_III"/>
    <property type="match status" value="1"/>
</dbReference>
<dbReference type="STRING" id="29341.RSJ17_13355"/>
<reference evidence="8 9" key="1">
    <citation type="journal article" date="2015" name="Infect. Genet. Evol.">
        <title>Genomic sequences of six botulinum neurotoxin-producing strains representing three clostridial species illustrate the mobility and diversity of botulinum neurotoxin genes.</title>
        <authorList>
            <person name="Smith T.J."/>
            <person name="Hill K.K."/>
            <person name="Xie G."/>
            <person name="Foley B.T."/>
            <person name="Williamson C.H."/>
            <person name="Foster J.T."/>
            <person name="Johnson S.L."/>
            <person name="Chertkov O."/>
            <person name="Teshima H."/>
            <person name="Gibbons H.S."/>
            <person name="Johnsky L.A."/>
            <person name="Karavis M.A."/>
            <person name="Smith L.A."/>
        </authorList>
    </citation>
    <scope>NUCLEOTIDE SEQUENCE [LARGE SCALE GENOMIC DNA]</scope>
    <source>
        <strain evidence="8 9">CDC 2741</strain>
    </source>
</reference>
<dbReference type="AlphaFoldDB" id="A0A0C1R0A5"/>
<organism evidence="8 9">
    <name type="scientific">Clostridium argentinense CDC 2741</name>
    <dbReference type="NCBI Taxonomy" id="1418104"/>
    <lineage>
        <taxon>Bacteria</taxon>
        <taxon>Bacillati</taxon>
        <taxon>Bacillota</taxon>
        <taxon>Clostridia</taxon>
        <taxon>Eubacteriales</taxon>
        <taxon>Clostridiaceae</taxon>
        <taxon>Clostridium</taxon>
    </lineage>
</organism>
<evidence type="ECO:0000256" key="2">
    <source>
        <dbReference type="ARBA" id="ARBA00022597"/>
    </source>
</evidence>
<dbReference type="InterPro" id="IPR003188">
    <property type="entry name" value="PTS_IIA_lac/cel"/>
</dbReference>
<dbReference type="Gene3D" id="1.20.58.80">
    <property type="entry name" value="Phosphotransferase system, lactose/cellobiose-type IIA subunit"/>
    <property type="match status" value="1"/>
</dbReference>
<evidence type="ECO:0000256" key="6">
    <source>
        <dbReference type="PIRSR" id="PIRSR000699-2"/>
    </source>
</evidence>
<proteinExistence type="predicted"/>
<dbReference type="EMBL" id="AYSO01000015">
    <property type="protein sequence ID" value="KIE46837.1"/>
    <property type="molecule type" value="Genomic_DNA"/>
</dbReference>
<dbReference type="PANTHER" id="PTHR34382">
    <property type="entry name" value="PTS SYSTEM N,N'-DIACETYLCHITOBIOSE-SPECIFIC EIIA COMPONENT"/>
    <property type="match status" value="1"/>
</dbReference>
<protein>
    <submittedName>
        <fullName evidence="8">PTS system, Lactose/Cellobiose specific IIA subunit</fullName>
    </submittedName>
</protein>
<evidence type="ECO:0000256" key="4">
    <source>
        <dbReference type="ARBA" id="ARBA00022683"/>
    </source>
</evidence>
<dbReference type="RefSeq" id="WP_039632320.1">
    <property type="nucleotide sequence ID" value="NZ_AYSO01000015.1"/>
</dbReference>
<keyword evidence="9" id="KW-1185">Reference proteome</keyword>
<dbReference type="GO" id="GO:0009401">
    <property type="term" value="P:phosphoenolpyruvate-dependent sugar phosphotransferase system"/>
    <property type="evidence" value="ECO:0007669"/>
    <property type="project" value="UniProtKB-KW"/>
</dbReference>
<keyword evidence="3" id="KW-0808">Transferase</keyword>
<dbReference type="CDD" id="cd00215">
    <property type="entry name" value="PTS_IIA_lac"/>
    <property type="match status" value="1"/>
</dbReference>
<feature type="modified residue" description="Phosphohistidine; by HPr" evidence="7">
    <location>
        <position position="73"/>
    </location>
</feature>
<comment type="caution">
    <text evidence="8">The sequence shown here is derived from an EMBL/GenBank/DDBJ whole genome shotgun (WGS) entry which is preliminary data.</text>
</comment>
<dbReference type="PROSITE" id="PS51095">
    <property type="entry name" value="PTS_EIIA_TYPE_3"/>
    <property type="match status" value="1"/>
</dbReference>
<keyword evidence="1" id="KW-0813">Transport</keyword>
<dbReference type="SUPFAM" id="SSF46973">
    <property type="entry name" value="Enzyme IIa from lactose specific PTS, IIa-lac"/>
    <property type="match status" value="1"/>
</dbReference>
<dbReference type="Pfam" id="PF02255">
    <property type="entry name" value="PTS_IIA"/>
    <property type="match status" value="1"/>
</dbReference>
<keyword evidence="4" id="KW-0598">Phosphotransferase system</keyword>
<feature type="active site" description="Tele-phosphohistidine intermediate" evidence="5">
    <location>
        <position position="73"/>
    </location>
</feature>
<evidence type="ECO:0000256" key="7">
    <source>
        <dbReference type="PROSITE-ProRule" id="PRU00418"/>
    </source>
</evidence>
<evidence type="ECO:0000313" key="8">
    <source>
        <dbReference type="EMBL" id="KIE46837.1"/>
    </source>
</evidence>
<accession>A0A0C1R0A5</accession>
<dbReference type="InterPro" id="IPR036542">
    <property type="entry name" value="PTS_IIA_lac/cel_sf"/>
</dbReference>
<keyword evidence="6" id="KW-0460">Magnesium</keyword>